<keyword evidence="1" id="KW-0472">Membrane</keyword>
<comment type="caution">
    <text evidence="2">The sequence shown here is derived from an EMBL/GenBank/DDBJ whole genome shotgun (WGS) entry which is preliminary data.</text>
</comment>
<feature type="transmembrane region" description="Helical" evidence="1">
    <location>
        <begin position="339"/>
        <end position="362"/>
    </location>
</feature>
<gene>
    <name evidence="2" type="ORF">GKE97_13715</name>
</gene>
<feature type="transmembrane region" description="Helical" evidence="1">
    <location>
        <begin position="7"/>
        <end position="38"/>
    </location>
</feature>
<name>A0A6I2RA06_FLAPL</name>
<evidence type="ECO:0000313" key="3">
    <source>
        <dbReference type="Proteomes" id="UP000434475"/>
    </source>
</evidence>
<dbReference type="PANTHER" id="PTHR39556">
    <property type="entry name" value="PROTEIN, PUTATIVE-RELATED"/>
    <property type="match status" value="1"/>
</dbReference>
<dbReference type="RefSeq" id="WP_172697754.1">
    <property type="nucleotide sequence ID" value="NZ_WKPR01000014.1"/>
</dbReference>
<dbReference type="AlphaFoldDB" id="A0A6I2RA06"/>
<feature type="transmembrane region" description="Helical" evidence="1">
    <location>
        <begin position="382"/>
        <end position="400"/>
    </location>
</feature>
<evidence type="ECO:0000256" key="1">
    <source>
        <dbReference type="SAM" id="Phobius"/>
    </source>
</evidence>
<evidence type="ECO:0000313" key="2">
    <source>
        <dbReference type="EMBL" id="MSB20567.1"/>
    </source>
</evidence>
<dbReference type="Pfam" id="PF04165">
    <property type="entry name" value="DUF401"/>
    <property type="match status" value="1"/>
</dbReference>
<dbReference type="Proteomes" id="UP000434475">
    <property type="component" value="Unassembled WGS sequence"/>
</dbReference>
<feature type="transmembrane region" description="Helical" evidence="1">
    <location>
        <begin position="213"/>
        <end position="231"/>
    </location>
</feature>
<feature type="transmembrane region" description="Helical" evidence="1">
    <location>
        <begin position="265"/>
        <end position="289"/>
    </location>
</feature>
<dbReference type="InterPro" id="IPR007294">
    <property type="entry name" value="DUF401"/>
</dbReference>
<reference evidence="2 3" key="1">
    <citation type="journal article" date="2019" name="Nat. Med.">
        <title>A library of human gut bacterial isolates paired with longitudinal multiomics data enables mechanistic microbiome research.</title>
        <authorList>
            <person name="Poyet M."/>
            <person name="Groussin M."/>
            <person name="Gibbons S.M."/>
            <person name="Avila-Pacheco J."/>
            <person name="Jiang X."/>
            <person name="Kearney S.M."/>
            <person name="Perrotta A.R."/>
            <person name="Berdy B."/>
            <person name="Zhao S."/>
            <person name="Lieberman T.D."/>
            <person name="Swanson P.K."/>
            <person name="Smith M."/>
            <person name="Roesemann S."/>
            <person name="Alexander J.E."/>
            <person name="Rich S.A."/>
            <person name="Livny J."/>
            <person name="Vlamakis H."/>
            <person name="Clish C."/>
            <person name="Bullock K."/>
            <person name="Deik A."/>
            <person name="Scott J."/>
            <person name="Pierce K.A."/>
            <person name="Xavier R.J."/>
            <person name="Alm E.J."/>
        </authorList>
    </citation>
    <scope>NUCLEOTIDE SEQUENCE [LARGE SCALE GENOMIC DNA]</scope>
    <source>
        <strain evidence="2 3">BIOML-A2</strain>
    </source>
</reference>
<keyword evidence="1" id="KW-0812">Transmembrane</keyword>
<accession>A0A6I2RA06</accession>
<feature type="transmembrane region" description="Helical" evidence="1">
    <location>
        <begin position="301"/>
        <end position="327"/>
    </location>
</feature>
<dbReference type="PANTHER" id="PTHR39556:SF1">
    <property type="entry name" value="PROTEIN, PUTATIVE-RELATED"/>
    <property type="match status" value="1"/>
</dbReference>
<feature type="transmembrane region" description="Helical" evidence="1">
    <location>
        <begin position="50"/>
        <end position="71"/>
    </location>
</feature>
<proteinExistence type="predicted"/>
<organism evidence="2 3">
    <name type="scientific">Flavonifractor plautii</name>
    <name type="common">Fusobacterium plautii</name>
    <dbReference type="NCBI Taxonomy" id="292800"/>
    <lineage>
        <taxon>Bacteria</taxon>
        <taxon>Bacillati</taxon>
        <taxon>Bacillota</taxon>
        <taxon>Clostridia</taxon>
        <taxon>Eubacteriales</taxon>
        <taxon>Oscillospiraceae</taxon>
        <taxon>Flavonifractor</taxon>
    </lineage>
</organism>
<feature type="transmembrane region" description="Helical" evidence="1">
    <location>
        <begin position="101"/>
        <end position="122"/>
    </location>
</feature>
<dbReference type="EMBL" id="WKPR01000014">
    <property type="protein sequence ID" value="MSB20567.1"/>
    <property type="molecule type" value="Genomic_DNA"/>
</dbReference>
<sequence>MDILKLFIVFCVIILVMWLKKPISIAVLAATVVTILIYRLPIATACSAMIKGATSWTTIEALLVFYSITFLQRMLEKRQNLHNCQVALNGLFNNRRINASIAPFLLGCLPAASTVLICGPIVRDSVGDSLSTPEKAAVTSYFRHISESFLPTYTTIFIAVGLTNGAVSVSSFVLAMLPMVAALFVTGYLVYLRKIPKDTGMVPDHPKTYYWKLLAQSAWSIALAILIILIFKLPVELAVLICIIINVFVNRFNPKELVPFFKTAFEARLLVSTWLVMIFKEVLAATGVIELLPEFFSALPIPTFLVFALIFFFGTIVAGSQAMIVLCMPMAMATVNSGAALSLFVLLMCINYVAMQVSPVHICLTLCAEDYRVPLSSMVAKTMPMVFVFTAISFLYYGLLRFVGL</sequence>
<protein>
    <submittedName>
        <fullName evidence="2">DUF401 family protein</fullName>
    </submittedName>
</protein>
<feature type="transmembrane region" description="Helical" evidence="1">
    <location>
        <begin position="172"/>
        <end position="192"/>
    </location>
</feature>
<keyword evidence="1" id="KW-1133">Transmembrane helix</keyword>